<protein>
    <submittedName>
        <fullName evidence="2">Cupin domain protein</fullName>
    </submittedName>
</protein>
<dbReference type="Pfam" id="PF07883">
    <property type="entry name" value="Cupin_2"/>
    <property type="match status" value="1"/>
</dbReference>
<sequence length="158" mass="17562">MAERYTLNRVGEGPNYDWENDHTFVKVSSEQSGGAYTLMEDNLKASFALGLHRHDTHAETFYVLEGEIDFYVDGDWHRCGAGATLHVPPGVPHACRVAHGQPARMLMIFQPAGFDLFLAELATMTEADFADEAKMAELNAKYDIVQLGPVPPHPDDKE</sequence>
<gene>
    <name evidence="2" type="ORF">TRL7639_03373</name>
</gene>
<dbReference type="InterPro" id="IPR014710">
    <property type="entry name" value="RmlC-like_jellyroll"/>
</dbReference>
<dbReference type="Proteomes" id="UP000193077">
    <property type="component" value="Unassembled WGS sequence"/>
</dbReference>
<accession>A0A1Y5TCR7</accession>
<dbReference type="InterPro" id="IPR053146">
    <property type="entry name" value="QDO-like"/>
</dbReference>
<dbReference type="Gene3D" id="2.60.120.10">
    <property type="entry name" value="Jelly Rolls"/>
    <property type="match status" value="1"/>
</dbReference>
<feature type="domain" description="Cupin type-2" evidence="1">
    <location>
        <begin position="50"/>
        <end position="109"/>
    </location>
</feature>
<name>A0A1Y5TCR7_9RHOB</name>
<dbReference type="OrthoDB" id="9798709at2"/>
<proteinExistence type="predicted"/>
<organism evidence="2 3">
    <name type="scientific">Falsiruegeria litorea R37</name>
    <dbReference type="NCBI Taxonomy" id="1200284"/>
    <lineage>
        <taxon>Bacteria</taxon>
        <taxon>Pseudomonadati</taxon>
        <taxon>Pseudomonadota</taxon>
        <taxon>Alphaproteobacteria</taxon>
        <taxon>Rhodobacterales</taxon>
        <taxon>Roseobacteraceae</taxon>
        <taxon>Falsiruegeria</taxon>
    </lineage>
</organism>
<dbReference type="RefSeq" id="WP_085797027.1">
    <property type="nucleotide sequence ID" value="NZ_FWFO01000003.1"/>
</dbReference>
<dbReference type="InterPro" id="IPR011051">
    <property type="entry name" value="RmlC_Cupin_sf"/>
</dbReference>
<dbReference type="EMBL" id="FWFO01000003">
    <property type="protein sequence ID" value="SLN61032.1"/>
    <property type="molecule type" value="Genomic_DNA"/>
</dbReference>
<reference evidence="2 3" key="1">
    <citation type="submission" date="2017-03" db="EMBL/GenBank/DDBJ databases">
        <authorList>
            <person name="Afonso C.L."/>
            <person name="Miller P.J."/>
            <person name="Scott M.A."/>
            <person name="Spackman E."/>
            <person name="Goraichik I."/>
            <person name="Dimitrov K.M."/>
            <person name="Suarez D.L."/>
            <person name="Swayne D.E."/>
        </authorList>
    </citation>
    <scope>NUCLEOTIDE SEQUENCE [LARGE SCALE GENOMIC DNA]</scope>
    <source>
        <strain evidence="2 3">CECT 7639</strain>
    </source>
</reference>
<keyword evidence="3" id="KW-1185">Reference proteome</keyword>
<evidence type="ECO:0000259" key="1">
    <source>
        <dbReference type="Pfam" id="PF07883"/>
    </source>
</evidence>
<dbReference type="SUPFAM" id="SSF51182">
    <property type="entry name" value="RmlC-like cupins"/>
    <property type="match status" value="1"/>
</dbReference>
<dbReference type="PANTHER" id="PTHR36440:SF1">
    <property type="entry name" value="PUTATIVE (AFU_ORTHOLOGUE AFUA_8G07350)-RELATED"/>
    <property type="match status" value="1"/>
</dbReference>
<evidence type="ECO:0000313" key="2">
    <source>
        <dbReference type="EMBL" id="SLN61032.1"/>
    </source>
</evidence>
<dbReference type="InterPro" id="IPR013096">
    <property type="entry name" value="Cupin_2"/>
</dbReference>
<dbReference type="AlphaFoldDB" id="A0A1Y5TCR7"/>
<evidence type="ECO:0000313" key="3">
    <source>
        <dbReference type="Proteomes" id="UP000193077"/>
    </source>
</evidence>
<dbReference type="PANTHER" id="PTHR36440">
    <property type="entry name" value="PUTATIVE (AFU_ORTHOLOGUE AFUA_8G07350)-RELATED"/>
    <property type="match status" value="1"/>
</dbReference>